<sequence>MPVEPVEYHQFWRAPGIAPWRPVVAVLLVAVAFLAASLIATVAALMIEVATGAVDPDELLGMLENAQVTPGLVLANSVAIGLLLPFSLLMGHFVRQRPGFLHSVVGRFRWRWFWTCAAVALVILGLNVGIELAVTGTADLDLQIRPYTWWLLVGLMLVTPFQAAAEEYMLRGVLLRTVSSWFRRPVVALAVGTLLNSAVFMLLHGASDPWLNLFYFTLGALLTWLTWRTGGLEAAAAFHIVNNMIGFSLVPFQGVSSIFDRSVGTGGPIVLGQLVAAVLVVAVIGVLARRGDVQRQGPGREG</sequence>
<feature type="transmembrane region" description="Helical" evidence="1">
    <location>
        <begin position="67"/>
        <end position="91"/>
    </location>
</feature>
<keyword evidence="1" id="KW-0472">Membrane</keyword>
<feature type="domain" description="CAAX prenyl protease 2/Lysostaphin resistance protein A-like" evidence="2">
    <location>
        <begin position="149"/>
        <end position="245"/>
    </location>
</feature>
<keyword evidence="1" id="KW-1133">Transmembrane helix</keyword>
<feature type="transmembrane region" description="Helical" evidence="1">
    <location>
        <begin position="210"/>
        <end position="227"/>
    </location>
</feature>
<feature type="transmembrane region" description="Helical" evidence="1">
    <location>
        <begin position="23"/>
        <end position="47"/>
    </location>
</feature>
<comment type="caution">
    <text evidence="3">The sequence shown here is derived from an EMBL/GenBank/DDBJ whole genome shotgun (WGS) entry which is preliminary data.</text>
</comment>
<protein>
    <submittedName>
        <fullName evidence="3">CPBP family intramembrane metalloprotease</fullName>
    </submittedName>
</protein>
<evidence type="ECO:0000313" key="4">
    <source>
        <dbReference type="Proteomes" id="UP001501521"/>
    </source>
</evidence>
<feature type="transmembrane region" description="Helical" evidence="1">
    <location>
        <begin position="147"/>
        <end position="165"/>
    </location>
</feature>
<feature type="transmembrane region" description="Helical" evidence="1">
    <location>
        <begin position="234"/>
        <end position="254"/>
    </location>
</feature>
<accession>A0ABP9F403</accession>
<keyword evidence="3" id="KW-0482">Metalloprotease</keyword>
<gene>
    <name evidence="3" type="ORF">GCM10025789_07680</name>
</gene>
<reference evidence="4" key="1">
    <citation type="journal article" date="2019" name="Int. J. Syst. Evol. Microbiol.">
        <title>The Global Catalogue of Microorganisms (GCM) 10K type strain sequencing project: providing services to taxonomists for standard genome sequencing and annotation.</title>
        <authorList>
            <consortium name="The Broad Institute Genomics Platform"/>
            <consortium name="The Broad Institute Genome Sequencing Center for Infectious Disease"/>
            <person name="Wu L."/>
            <person name="Ma J."/>
        </authorList>
    </citation>
    <scope>NUCLEOTIDE SEQUENCE [LARGE SCALE GENOMIC DNA]</scope>
    <source>
        <strain evidence="4">JCM 19125</strain>
    </source>
</reference>
<dbReference type="EMBL" id="BAABLV010000012">
    <property type="protein sequence ID" value="GAA4892977.1"/>
    <property type="molecule type" value="Genomic_DNA"/>
</dbReference>
<feature type="transmembrane region" description="Helical" evidence="1">
    <location>
        <begin position="186"/>
        <end position="204"/>
    </location>
</feature>
<evidence type="ECO:0000256" key="1">
    <source>
        <dbReference type="SAM" id="Phobius"/>
    </source>
</evidence>
<feature type="transmembrane region" description="Helical" evidence="1">
    <location>
        <begin position="266"/>
        <end position="288"/>
    </location>
</feature>
<keyword evidence="3" id="KW-0378">Hydrolase</keyword>
<keyword evidence="4" id="KW-1185">Reference proteome</keyword>
<dbReference type="GO" id="GO:0008237">
    <property type="term" value="F:metallopeptidase activity"/>
    <property type="evidence" value="ECO:0007669"/>
    <property type="project" value="UniProtKB-KW"/>
</dbReference>
<dbReference type="Proteomes" id="UP001501521">
    <property type="component" value="Unassembled WGS sequence"/>
</dbReference>
<evidence type="ECO:0000313" key="3">
    <source>
        <dbReference type="EMBL" id="GAA4892977.1"/>
    </source>
</evidence>
<keyword evidence="1" id="KW-0812">Transmembrane</keyword>
<feature type="transmembrane region" description="Helical" evidence="1">
    <location>
        <begin position="112"/>
        <end position="135"/>
    </location>
</feature>
<dbReference type="Pfam" id="PF02517">
    <property type="entry name" value="Rce1-like"/>
    <property type="match status" value="1"/>
</dbReference>
<organism evidence="3 4">
    <name type="scientific">Tessaracoccus lubricantis</name>
    <dbReference type="NCBI Taxonomy" id="545543"/>
    <lineage>
        <taxon>Bacteria</taxon>
        <taxon>Bacillati</taxon>
        <taxon>Actinomycetota</taxon>
        <taxon>Actinomycetes</taxon>
        <taxon>Propionibacteriales</taxon>
        <taxon>Propionibacteriaceae</taxon>
        <taxon>Tessaracoccus</taxon>
    </lineage>
</organism>
<name>A0ABP9F403_9ACTN</name>
<keyword evidence="3" id="KW-0645">Protease</keyword>
<evidence type="ECO:0000259" key="2">
    <source>
        <dbReference type="Pfam" id="PF02517"/>
    </source>
</evidence>
<proteinExistence type="predicted"/>
<dbReference type="InterPro" id="IPR003675">
    <property type="entry name" value="Rce1/LyrA-like_dom"/>
</dbReference>